<keyword evidence="9" id="KW-1185">Reference proteome</keyword>
<dbReference type="GO" id="GO:0046677">
    <property type="term" value="P:response to antibiotic"/>
    <property type="evidence" value="ECO:0007669"/>
    <property type="project" value="UniProtKB-KW"/>
</dbReference>
<keyword evidence="3" id="KW-0813">Transport</keyword>
<comment type="similarity">
    <text evidence="2">Belongs to the ABC transporter superfamily.</text>
</comment>
<dbReference type="InterPro" id="IPR003439">
    <property type="entry name" value="ABC_transporter-like_ATP-bd"/>
</dbReference>
<evidence type="ECO:0000256" key="1">
    <source>
        <dbReference type="ARBA" id="ARBA00004202"/>
    </source>
</evidence>
<dbReference type="EMBL" id="VIVR01000001">
    <property type="protein sequence ID" value="TWE15884.1"/>
    <property type="molecule type" value="Genomic_DNA"/>
</dbReference>
<dbReference type="Proteomes" id="UP000318416">
    <property type="component" value="Unassembled WGS sequence"/>
</dbReference>
<dbReference type="InterPro" id="IPR003593">
    <property type="entry name" value="AAA+_ATPase"/>
</dbReference>
<evidence type="ECO:0000313" key="8">
    <source>
        <dbReference type="EMBL" id="TWE15884.1"/>
    </source>
</evidence>
<dbReference type="PANTHER" id="PTHR42711:SF5">
    <property type="entry name" value="ABC TRANSPORTER ATP-BINDING PROTEIN NATA"/>
    <property type="match status" value="1"/>
</dbReference>
<dbReference type="RefSeq" id="WP_145787655.1">
    <property type="nucleotide sequence ID" value="NZ_BAAABR010000027.1"/>
</dbReference>
<evidence type="ECO:0000313" key="9">
    <source>
        <dbReference type="Proteomes" id="UP000318416"/>
    </source>
</evidence>
<comment type="caution">
    <text evidence="8">The sequence shown here is derived from an EMBL/GenBank/DDBJ whole genome shotgun (WGS) entry which is preliminary data.</text>
</comment>
<name>A0A561EJU3_9ACTN</name>
<accession>A0A561EJU3</accession>
<feature type="domain" description="ABC transporter" evidence="7">
    <location>
        <begin position="4"/>
        <end position="232"/>
    </location>
</feature>
<evidence type="ECO:0000256" key="4">
    <source>
        <dbReference type="ARBA" id="ARBA00022741"/>
    </source>
</evidence>
<dbReference type="PROSITE" id="PS50893">
    <property type="entry name" value="ABC_TRANSPORTER_2"/>
    <property type="match status" value="1"/>
</dbReference>
<dbReference type="SMART" id="SM00382">
    <property type="entry name" value="AAA"/>
    <property type="match status" value="1"/>
</dbReference>
<dbReference type="InterPro" id="IPR027417">
    <property type="entry name" value="P-loop_NTPase"/>
</dbReference>
<dbReference type="PANTHER" id="PTHR42711">
    <property type="entry name" value="ABC TRANSPORTER ATP-BINDING PROTEIN"/>
    <property type="match status" value="1"/>
</dbReference>
<protein>
    <submittedName>
        <fullName evidence="8">ABC-2 type transport system ATP-binding protein</fullName>
    </submittedName>
</protein>
<dbReference type="SUPFAM" id="SSF52540">
    <property type="entry name" value="P-loop containing nucleoside triphosphate hydrolases"/>
    <property type="match status" value="1"/>
</dbReference>
<dbReference type="InterPro" id="IPR050763">
    <property type="entry name" value="ABC_transporter_ATP-binding"/>
</dbReference>
<reference evidence="8 9" key="1">
    <citation type="submission" date="2019-06" db="EMBL/GenBank/DDBJ databases">
        <title>Sequencing the genomes of 1000 actinobacteria strains.</title>
        <authorList>
            <person name="Klenk H.-P."/>
        </authorList>
    </citation>
    <scope>NUCLEOTIDE SEQUENCE [LARGE SCALE GENOMIC DNA]</scope>
    <source>
        <strain evidence="8 9">DSM 41649</strain>
    </source>
</reference>
<evidence type="ECO:0000256" key="3">
    <source>
        <dbReference type="ARBA" id="ARBA00022448"/>
    </source>
</evidence>
<evidence type="ECO:0000256" key="2">
    <source>
        <dbReference type="ARBA" id="ARBA00005417"/>
    </source>
</evidence>
<dbReference type="Pfam" id="PF00005">
    <property type="entry name" value="ABC_tran"/>
    <property type="match status" value="1"/>
</dbReference>
<sequence length="308" mass="32439">MAKLTVENVCAGYRGKLVVRDINLEYDAGIHILLGPNGAGKTTTFRVLAGILAPMSGVVRIDGRDPHSAVDAKALIGMATHRSALAPRLSVVDNLRYWARVLGMSSGTAEARIADVLGLLGLTGFADQRTETLSRGQSQRVSLAKAFLNRPPILLLDEPMSGVDPGTAAQLSDHLRALADAGHTIVASTHALADASRLADDVTVLHGGRIVGRGEPAALRASLMGSAYRLQLRGSGDIPGALAELGYRWEQSRTGHVVIEVSDEGEARSLVARLIGSGIGVHEVAPVRNPLEDVYQQLQSEGADSVAE</sequence>
<organism evidence="8 9">
    <name type="scientific">Kitasatospora atroaurantiaca</name>
    <dbReference type="NCBI Taxonomy" id="285545"/>
    <lineage>
        <taxon>Bacteria</taxon>
        <taxon>Bacillati</taxon>
        <taxon>Actinomycetota</taxon>
        <taxon>Actinomycetes</taxon>
        <taxon>Kitasatosporales</taxon>
        <taxon>Streptomycetaceae</taxon>
        <taxon>Kitasatospora</taxon>
    </lineage>
</organism>
<dbReference type="GO" id="GO:0005524">
    <property type="term" value="F:ATP binding"/>
    <property type="evidence" value="ECO:0007669"/>
    <property type="project" value="UniProtKB-KW"/>
</dbReference>
<keyword evidence="6" id="KW-0046">Antibiotic resistance</keyword>
<keyword evidence="4" id="KW-0547">Nucleotide-binding</keyword>
<evidence type="ECO:0000256" key="6">
    <source>
        <dbReference type="ARBA" id="ARBA00023251"/>
    </source>
</evidence>
<evidence type="ECO:0000256" key="5">
    <source>
        <dbReference type="ARBA" id="ARBA00022840"/>
    </source>
</evidence>
<dbReference type="Gene3D" id="3.40.50.300">
    <property type="entry name" value="P-loop containing nucleotide triphosphate hydrolases"/>
    <property type="match status" value="1"/>
</dbReference>
<dbReference type="GO" id="GO:0005886">
    <property type="term" value="C:plasma membrane"/>
    <property type="evidence" value="ECO:0007669"/>
    <property type="project" value="UniProtKB-SubCell"/>
</dbReference>
<proteinExistence type="inferred from homology"/>
<comment type="subcellular location">
    <subcellularLocation>
        <location evidence="1">Cell membrane</location>
        <topology evidence="1">Peripheral membrane protein</topology>
    </subcellularLocation>
</comment>
<dbReference type="GO" id="GO:0016887">
    <property type="term" value="F:ATP hydrolysis activity"/>
    <property type="evidence" value="ECO:0007669"/>
    <property type="project" value="InterPro"/>
</dbReference>
<gene>
    <name evidence="8" type="ORF">FB465_0832</name>
</gene>
<keyword evidence="5 8" id="KW-0067">ATP-binding</keyword>
<dbReference type="CDD" id="cd03230">
    <property type="entry name" value="ABC_DR_subfamily_A"/>
    <property type="match status" value="1"/>
</dbReference>
<dbReference type="OrthoDB" id="9802264at2"/>
<dbReference type="AlphaFoldDB" id="A0A561EJU3"/>
<evidence type="ECO:0000259" key="7">
    <source>
        <dbReference type="PROSITE" id="PS50893"/>
    </source>
</evidence>